<dbReference type="Proteomes" id="UP000248745">
    <property type="component" value="Unassembled WGS sequence"/>
</dbReference>
<feature type="transmembrane region" description="Helical" evidence="8">
    <location>
        <begin position="171"/>
        <end position="192"/>
    </location>
</feature>
<evidence type="ECO:0000256" key="7">
    <source>
        <dbReference type="ARBA" id="ARBA00023136"/>
    </source>
</evidence>
<organism evidence="12 13">
    <name type="scientific">Taibaiella soli</name>
    <dbReference type="NCBI Taxonomy" id="1649169"/>
    <lineage>
        <taxon>Bacteria</taxon>
        <taxon>Pseudomonadati</taxon>
        <taxon>Bacteroidota</taxon>
        <taxon>Chitinophagia</taxon>
        <taxon>Chitinophagales</taxon>
        <taxon>Chitinophagaceae</taxon>
        <taxon>Taibaiella</taxon>
    </lineage>
</organism>
<dbReference type="GO" id="GO:0090374">
    <property type="term" value="P:oligopeptide export from mitochondrion"/>
    <property type="evidence" value="ECO:0007669"/>
    <property type="project" value="TreeGrafter"/>
</dbReference>
<evidence type="ECO:0000313" key="13">
    <source>
        <dbReference type="Proteomes" id="UP000248745"/>
    </source>
</evidence>
<dbReference type="InterPro" id="IPR011527">
    <property type="entry name" value="ABC1_TM_dom"/>
</dbReference>
<evidence type="ECO:0000256" key="4">
    <source>
        <dbReference type="ARBA" id="ARBA00022801"/>
    </source>
</evidence>
<comment type="subcellular location">
    <subcellularLocation>
        <location evidence="1">Cell membrane</location>
        <topology evidence="1">Multi-pass membrane protein</topology>
    </subcellularLocation>
</comment>
<keyword evidence="6 8" id="KW-1133">Transmembrane helix</keyword>
<dbReference type="GO" id="GO:0008233">
    <property type="term" value="F:peptidase activity"/>
    <property type="evidence" value="ECO:0007669"/>
    <property type="project" value="InterPro"/>
</dbReference>
<evidence type="ECO:0000256" key="2">
    <source>
        <dbReference type="ARBA" id="ARBA00022692"/>
    </source>
</evidence>
<dbReference type="Gene3D" id="3.40.50.300">
    <property type="entry name" value="P-loop containing nucleotide triphosphate hydrolases"/>
    <property type="match status" value="1"/>
</dbReference>
<dbReference type="Pfam" id="PF00005">
    <property type="entry name" value="ABC_tran"/>
    <property type="match status" value="1"/>
</dbReference>
<dbReference type="PROSITE" id="PS50893">
    <property type="entry name" value="ABC_TRANSPORTER_2"/>
    <property type="match status" value="1"/>
</dbReference>
<proteinExistence type="predicted"/>
<dbReference type="SUPFAM" id="SSF90123">
    <property type="entry name" value="ABC transporter transmembrane region"/>
    <property type="match status" value="1"/>
</dbReference>
<dbReference type="InterPro" id="IPR036640">
    <property type="entry name" value="ABC1_TM_sf"/>
</dbReference>
<dbReference type="SUPFAM" id="SSF52540">
    <property type="entry name" value="P-loop containing nucleoside triphosphate hydrolases"/>
    <property type="match status" value="1"/>
</dbReference>
<dbReference type="Pfam" id="PF00664">
    <property type="entry name" value="ABC_membrane"/>
    <property type="match status" value="1"/>
</dbReference>
<evidence type="ECO:0000256" key="8">
    <source>
        <dbReference type="SAM" id="Phobius"/>
    </source>
</evidence>
<keyword evidence="5" id="KW-0067">ATP-binding</keyword>
<dbReference type="PROSITE" id="PS00211">
    <property type="entry name" value="ABC_TRANSPORTER_1"/>
    <property type="match status" value="1"/>
</dbReference>
<dbReference type="EMBL" id="QKTW01000003">
    <property type="protein sequence ID" value="PZF74430.1"/>
    <property type="molecule type" value="Genomic_DNA"/>
</dbReference>
<dbReference type="GO" id="GO:0006508">
    <property type="term" value="P:proteolysis"/>
    <property type="evidence" value="ECO:0007669"/>
    <property type="project" value="InterPro"/>
</dbReference>
<evidence type="ECO:0000313" key="12">
    <source>
        <dbReference type="EMBL" id="PZF74430.1"/>
    </source>
</evidence>
<dbReference type="Gene3D" id="1.20.1560.10">
    <property type="entry name" value="ABC transporter type 1, transmembrane domain"/>
    <property type="match status" value="1"/>
</dbReference>
<sequence length="753" mass="85901">MSFPFFKQHDAMDCGPTCLRMIAKYYGKDISITKLRESANISREGVSLLGISQAAEKFGFNTIGSRVSFDQLDDDALLPCILHWRQNHFVVLPPQNYSRKNKGEKILIADPAEGLVRVDKRTFLEAWQGRNNEGLILELEPTEAFYDLEEEKSKGISWSLLFFQIRKHRQYFFQVFLGLLVGSLLQLIFPFLTQSIVDTGINTHNLQFIYIVLAAQFMLFIAKNAVEFIRSRLLLFISTRVNASLLTGFWYKLMKLPLSYFDTKLTGDIQQRLQDQQQIENFLTGSSLSVLFSVINLFVFSIVLFIYSLPVFGIFVAGSLLYFLWVKLFMVRRRELNYKRFSIASKEHTSTTQLILGMQEIKLNNAERFFRWDWQHLQARLFQLSFKNLSLNQYQQAGALFINEGKNILITFFVAKLVLDGQLTLGTMLAIQYIIGQLNSPVEQLIGFTQNYQDAKIALERLSEIYQVPDEEPSESDLVKILPQQKAIHLQNLNFAYAGALSVPVLKNINLTIPEKKVTAIVGMSGSGKTTLLKLLLKFYDEYSGNISIGGNKYREISRENGSVNGFDKIESSGADLKTISHSFWRDHCGCVMQDGYIFNDTIMRNIAVGEETPNRELLIYACRIANILPFVESLPLGFNTKIGMEGNGISQGQRQRLLIARAVYKQPEYIFFDEATNALDANNERVIMENLNHFFSGKTVVVVAHRLSTVKNADRIVVLHEGEIVEEGTHETLANNRGYYYELVKNQLELGN</sequence>
<keyword evidence="4" id="KW-0378">Hydrolase</keyword>
<accession>A0A2W2APU9</accession>
<dbReference type="GO" id="GO:0005524">
    <property type="term" value="F:ATP binding"/>
    <property type="evidence" value="ECO:0007669"/>
    <property type="project" value="UniProtKB-KW"/>
</dbReference>
<dbReference type="AlphaFoldDB" id="A0A2W2APU9"/>
<feature type="domain" description="ABC transporter" evidence="9">
    <location>
        <begin position="488"/>
        <end position="747"/>
    </location>
</feature>
<dbReference type="InterPro" id="IPR027417">
    <property type="entry name" value="P-loop_NTPase"/>
</dbReference>
<dbReference type="InterPro" id="IPR017871">
    <property type="entry name" value="ABC_transporter-like_CS"/>
</dbReference>
<evidence type="ECO:0000259" key="11">
    <source>
        <dbReference type="PROSITE" id="PS50990"/>
    </source>
</evidence>
<dbReference type="InterPro" id="IPR003439">
    <property type="entry name" value="ABC_transporter-like_ATP-bd"/>
</dbReference>
<dbReference type="GO" id="GO:0015421">
    <property type="term" value="F:ABC-type oligopeptide transporter activity"/>
    <property type="evidence" value="ECO:0007669"/>
    <property type="project" value="TreeGrafter"/>
</dbReference>
<dbReference type="Gene3D" id="3.90.70.10">
    <property type="entry name" value="Cysteine proteinases"/>
    <property type="match status" value="1"/>
</dbReference>
<evidence type="ECO:0000256" key="6">
    <source>
        <dbReference type="ARBA" id="ARBA00022989"/>
    </source>
</evidence>
<dbReference type="PROSITE" id="PS50990">
    <property type="entry name" value="PEPTIDASE_C39"/>
    <property type="match status" value="1"/>
</dbReference>
<feature type="transmembrane region" description="Helical" evidence="8">
    <location>
        <begin position="204"/>
        <end position="221"/>
    </location>
</feature>
<reference evidence="12 13" key="1">
    <citation type="submission" date="2018-06" db="EMBL/GenBank/DDBJ databases">
        <title>Mucibacter soli gen. nov., sp. nov., a new member of the family Chitinophagaceae producing mucin.</title>
        <authorList>
            <person name="Kim M.-K."/>
            <person name="Park S."/>
            <person name="Kim T.-S."/>
            <person name="Joung Y."/>
            <person name="Han J.-H."/>
            <person name="Kim S.B."/>
        </authorList>
    </citation>
    <scope>NUCLEOTIDE SEQUENCE [LARGE SCALE GENOMIC DNA]</scope>
    <source>
        <strain evidence="12 13">R1-15</strain>
    </source>
</reference>
<name>A0A2W2APU9_9BACT</name>
<keyword evidence="2 8" id="KW-0812">Transmembrane</keyword>
<dbReference type="CDD" id="cd02418">
    <property type="entry name" value="Peptidase_C39B"/>
    <property type="match status" value="1"/>
</dbReference>
<dbReference type="CDD" id="cd18571">
    <property type="entry name" value="ABC_6TM_peptidase_like"/>
    <property type="match status" value="1"/>
</dbReference>
<dbReference type="GO" id="GO:0005886">
    <property type="term" value="C:plasma membrane"/>
    <property type="evidence" value="ECO:0007669"/>
    <property type="project" value="UniProtKB-SubCell"/>
</dbReference>
<evidence type="ECO:0000256" key="1">
    <source>
        <dbReference type="ARBA" id="ARBA00004651"/>
    </source>
</evidence>
<dbReference type="OrthoDB" id="9760358at2"/>
<evidence type="ECO:0000256" key="5">
    <source>
        <dbReference type="ARBA" id="ARBA00022840"/>
    </source>
</evidence>
<feature type="domain" description="Peptidase C39" evidence="11">
    <location>
        <begin position="8"/>
        <end position="134"/>
    </location>
</feature>
<evidence type="ECO:0000259" key="10">
    <source>
        <dbReference type="PROSITE" id="PS50929"/>
    </source>
</evidence>
<keyword evidence="7 8" id="KW-0472">Membrane</keyword>
<feature type="domain" description="ABC transmembrane type-1" evidence="10">
    <location>
        <begin position="175"/>
        <end position="454"/>
    </location>
</feature>
<gene>
    <name evidence="12" type="ORF">DN068_02295</name>
</gene>
<dbReference type="InterPro" id="IPR005074">
    <property type="entry name" value="Peptidase_C39"/>
</dbReference>
<dbReference type="PANTHER" id="PTHR43394:SF1">
    <property type="entry name" value="ATP-BINDING CASSETTE SUB-FAMILY B MEMBER 10, MITOCHONDRIAL"/>
    <property type="match status" value="1"/>
</dbReference>
<evidence type="ECO:0000259" key="9">
    <source>
        <dbReference type="PROSITE" id="PS50893"/>
    </source>
</evidence>
<dbReference type="PROSITE" id="PS50929">
    <property type="entry name" value="ABC_TM1F"/>
    <property type="match status" value="1"/>
</dbReference>
<dbReference type="GO" id="GO:0016887">
    <property type="term" value="F:ATP hydrolysis activity"/>
    <property type="evidence" value="ECO:0007669"/>
    <property type="project" value="InterPro"/>
</dbReference>
<dbReference type="InterPro" id="IPR039421">
    <property type="entry name" value="Type_1_exporter"/>
</dbReference>
<comment type="caution">
    <text evidence="12">The sequence shown here is derived from an EMBL/GenBank/DDBJ whole genome shotgun (WGS) entry which is preliminary data.</text>
</comment>
<keyword evidence="13" id="KW-1185">Reference proteome</keyword>
<feature type="transmembrane region" description="Helical" evidence="8">
    <location>
        <begin position="297"/>
        <end position="325"/>
    </location>
</feature>
<dbReference type="InterPro" id="IPR003593">
    <property type="entry name" value="AAA+_ATPase"/>
</dbReference>
<keyword evidence="3" id="KW-0547">Nucleotide-binding</keyword>
<dbReference type="PANTHER" id="PTHR43394">
    <property type="entry name" value="ATP-DEPENDENT PERMEASE MDL1, MITOCHONDRIAL"/>
    <property type="match status" value="1"/>
</dbReference>
<dbReference type="Pfam" id="PF03412">
    <property type="entry name" value="Peptidase_C39"/>
    <property type="match status" value="1"/>
</dbReference>
<protein>
    <submittedName>
        <fullName evidence="12">Peptidase domain-containing ABC transporter</fullName>
    </submittedName>
</protein>
<dbReference type="RefSeq" id="WP_110997268.1">
    <property type="nucleotide sequence ID" value="NZ_QKTW01000003.1"/>
</dbReference>
<evidence type="ECO:0000256" key="3">
    <source>
        <dbReference type="ARBA" id="ARBA00022741"/>
    </source>
</evidence>
<dbReference type="SMART" id="SM00382">
    <property type="entry name" value="AAA"/>
    <property type="match status" value="1"/>
</dbReference>